<keyword evidence="5" id="KW-1133">Transmembrane helix</keyword>
<dbReference type="GO" id="GO:0009986">
    <property type="term" value="C:cell surface"/>
    <property type="evidence" value="ECO:0007669"/>
    <property type="project" value="TreeGrafter"/>
</dbReference>
<protein>
    <submittedName>
        <fullName evidence="6">GPI-anchored cell wall organization protein ecm33</fullName>
    </submittedName>
</protein>
<evidence type="ECO:0000256" key="3">
    <source>
        <dbReference type="ARBA" id="ARBA00023180"/>
    </source>
</evidence>
<evidence type="ECO:0000313" key="6">
    <source>
        <dbReference type="EMBL" id="OIW23470.1"/>
    </source>
</evidence>
<accession>A0A1J7I7L1</accession>
<dbReference type="InterPro" id="IPR051648">
    <property type="entry name" value="CWI-Assembly_Regulator"/>
</dbReference>
<keyword evidence="7" id="KW-1185">Reference proteome</keyword>
<feature type="non-terminal residue" evidence="6">
    <location>
        <position position="1"/>
    </location>
</feature>
<dbReference type="GO" id="GO:0009277">
    <property type="term" value="C:fungal-type cell wall"/>
    <property type="evidence" value="ECO:0007669"/>
    <property type="project" value="TreeGrafter"/>
</dbReference>
<gene>
    <name evidence="6" type="ORF">CONLIGDRAFT_585961</name>
</gene>
<dbReference type="PANTHER" id="PTHR31018">
    <property type="entry name" value="SPORULATION-SPECIFIC PROTEIN-RELATED"/>
    <property type="match status" value="1"/>
</dbReference>
<keyword evidence="3" id="KW-0325">Glycoprotein</keyword>
<reference evidence="6 7" key="1">
    <citation type="submission" date="2016-10" db="EMBL/GenBank/DDBJ databases">
        <title>Draft genome sequence of Coniochaeta ligniaria NRRL30616, a lignocellulolytic fungus for bioabatement of inhibitors in plant biomass hydrolysates.</title>
        <authorList>
            <consortium name="DOE Joint Genome Institute"/>
            <person name="Jimenez D.J."/>
            <person name="Hector R.E."/>
            <person name="Riley R."/>
            <person name="Sun H."/>
            <person name="Grigoriev I.V."/>
            <person name="Van Elsas J.D."/>
            <person name="Nichols N.N."/>
        </authorList>
    </citation>
    <scope>NUCLEOTIDE SEQUENCE [LARGE SCALE GENOMIC DNA]</scope>
    <source>
        <strain evidence="6 7">NRRL 30616</strain>
    </source>
</reference>
<evidence type="ECO:0000256" key="1">
    <source>
        <dbReference type="ARBA" id="ARBA00004196"/>
    </source>
</evidence>
<dbReference type="GO" id="GO:0031505">
    <property type="term" value="P:fungal-type cell wall organization"/>
    <property type="evidence" value="ECO:0007669"/>
    <property type="project" value="TreeGrafter"/>
</dbReference>
<dbReference type="EMBL" id="KV875106">
    <property type="protein sequence ID" value="OIW23470.1"/>
    <property type="molecule type" value="Genomic_DNA"/>
</dbReference>
<feature type="region of interest" description="Disordered" evidence="4">
    <location>
        <begin position="341"/>
        <end position="360"/>
    </location>
</feature>
<dbReference type="OrthoDB" id="536881at2759"/>
<keyword evidence="5" id="KW-0472">Membrane</keyword>
<dbReference type="InParanoid" id="A0A1J7I7L1"/>
<evidence type="ECO:0000256" key="5">
    <source>
        <dbReference type="SAM" id="Phobius"/>
    </source>
</evidence>
<dbReference type="AlphaFoldDB" id="A0A1J7I7L1"/>
<evidence type="ECO:0000256" key="4">
    <source>
        <dbReference type="SAM" id="MobiDB-lite"/>
    </source>
</evidence>
<dbReference type="SUPFAM" id="SSF52058">
    <property type="entry name" value="L domain-like"/>
    <property type="match status" value="1"/>
</dbReference>
<dbReference type="InterPro" id="IPR032675">
    <property type="entry name" value="LRR_dom_sf"/>
</dbReference>
<feature type="transmembrane region" description="Helical" evidence="5">
    <location>
        <begin position="367"/>
        <end position="389"/>
    </location>
</feature>
<keyword evidence="2" id="KW-0732">Signal</keyword>
<name>A0A1J7I7L1_9PEZI</name>
<evidence type="ECO:0000256" key="2">
    <source>
        <dbReference type="ARBA" id="ARBA00022729"/>
    </source>
</evidence>
<dbReference type="Gene3D" id="3.80.10.10">
    <property type="entry name" value="Ribonuclease Inhibitor"/>
    <property type="match status" value="1"/>
</dbReference>
<dbReference type="STRING" id="1408157.A0A1J7I7L1"/>
<dbReference type="GO" id="GO:0005886">
    <property type="term" value="C:plasma membrane"/>
    <property type="evidence" value="ECO:0007669"/>
    <property type="project" value="TreeGrafter"/>
</dbReference>
<comment type="subcellular location">
    <subcellularLocation>
        <location evidence="1">Cell envelope</location>
    </subcellularLocation>
</comment>
<proteinExistence type="predicted"/>
<sequence length="390" mass="39613">AVAQCTSSTATINSPADATNLATACKVFNGDILVNTGAQGTVDFSGLQQVKGDFIAEHDGLLTGLSSSTLATITGTFRLTNLTGLSSLAFTTLNSVGSISWTALTALDTLTFGTPGVTTAKSIVISDTFLSSLDGIDVTSLEDLDINNNHRLTEWDSPLANLSNTMNFLANGNGFQVAFNKLTWVTDMTINNVTSFAVPALQTVNGSASFGSNQFVSFSAPNLTSAKSDLGFVGNNLLKNASFPQLTSLGGALLIANNTGLDTVDGFPKLKSVGGAVKLRGNFSEIDFPALNDVKGAFDISSTNDISAACDKFQKLAPSKQGGGGQIQGVYHCESNNAKANDDTGGNTSSSGTTGGGSGNSTTGGNAAAGVAVNAAMLGLAVVGGFVTLL</sequence>
<evidence type="ECO:0000313" key="7">
    <source>
        <dbReference type="Proteomes" id="UP000182658"/>
    </source>
</evidence>
<organism evidence="6 7">
    <name type="scientific">Coniochaeta ligniaria NRRL 30616</name>
    <dbReference type="NCBI Taxonomy" id="1408157"/>
    <lineage>
        <taxon>Eukaryota</taxon>
        <taxon>Fungi</taxon>
        <taxon>Dikarya</taxon>
        <taxon>Ascomycota</taxon>
        <taxon>Pezizomycotina</taxon>
        <taxon>Sordariomycetes</taxon>
        <taxon>Sordariomycetidae</taxon>
        <taxon>Coniochaetales</taxon>
        <taxon>Coniochaetaceae</taxon>
        <taxon>Coniochaeta</taxon>
    </lineage>
</organism>
<dbReference type="FunCoup" id="A0A1J7I7L1">
    <property type="interactions" value="161"/>
</dbReference>
<dbReference type="PANTHER" id="PTHR31018:SF3">
    <property type="entry name" value="RECEPTOR PROTEIN-TYROSINE KINASE"/>
    <property type="match status" value="1"/>
</dbReference>
<keyword evidence="5" id="KW-0812">Transmembrane</keyword>
<dbReference type="Proteomes" id="UP000182658">
    <property type="component" value="Unassembled WGS sequence"/>
</dbReference>